<dbReference type="SUPFAM" id="SSF48452">
    <property type="entry name" value="TPR-like"/>
    <property type="match status" value="1"/>
</dbReference>
<dbReference type="PROSITE" id="PS50005">
    <property type="entry name" value="TPR"/>
    <property type="match status" value="1"/>
</dbReference>
<dbReference type="SMART" id="SM00028">
    <property type="entry name" value="TPR"/>
    <property type="match status" value="2"/>
</dbReference>
<accession>A0A5K1JZY5</accession>
<dbReference type="EMBL" id="LR727268">
    <property type="protein sequence ID" value="VWO98909.1"/>
    <property type="molecule type" value="Genomic_DNA"/>
</dbReference>
<name>A0A5K1JZY5_9APHY</name>
<dbReference type="InterPro" id="IPR011990">
    <property type="entry name" value="TPR-like_helical_dom_sf"/>
</dbReference>
<dbReference type="Gene3D" id="1.25.40.10">
    <property type="entry name" value="Tetratricopeptide repeat domain"/>
    <property type="match status" value="1"/>
</dbReference>
<reference evidence="2" key="1">
    <citation type="submission" date="2019-10" db="EMBL/GenBank/DDBJ databases">
        <authorList>
            <person name="Nor Muhammad N."/>
        </authorList>
    </citation>
    <scope>NUCLEOTIDE SEQUENCE</scope>
</reference>
<proteinExistence type="predicted"/>
<gene>
    <name evidence="2" type="primary">G4NIB5</name>
</gene>
<protein>
    <submittedName>
        <fullName evidence="2">MFS domain-containing protein</fullName>
    </submittedName>
</protein>
<keyword evidence="1" id="KW-0802">TPR repeat</keyword>
<evidence type="ECO:0000256" key="1">
    <source>
        <dbReference type="PROSITE-ProRule" id="PRU00339"/>
    </source>
</evidence>
<feature type="repeat" description="TPR" evidence="1">
    <location>
        <begin position="52"/>
        <end position="85"/>
    </location>
</feature>
<organism evidence="2">
    <name type="scientific">Ganoderma boninense</name>
    <dbReference type="NCBI Taxonomy" id="34458"/>
    <lineage>
        <taxon>Eukaryota</taxon>
        <taxon>Fungi</taxon>
        <taxon>Dikarya</taxon>
        <taxon>Basidiomycota</taxon>
        <taxon>Agaricomycotina</taxon>
        <taxon>Agaricomycetes</taxon>
        <taxon>Polyporales</taxon>
        <taxon>Polyporaceae</taxon>
        <taxon>Ganoderma</taxon>
    </lineage>
</organism>
<sequence length="150" mass="16771">MAQVMSFEDSRVLHEEAKDLENQGRLAAAEHKYLEAIRARESGLGPDHYTTATSYDSLGELYFKMEQLDKAEEYLNKALHARKDSGFNADLAMTRDSLGRLFEMKGDLKAAQEIRLKGLHDNIACGNGSCLRLQNSLKELSKCSVCKVCP</sequence>
<dbReference type="InterPro" id="IPR019734">
    <property type="entry name" value="TPR_rpt"/>
</dbReference>
<evidence type="ECO:0000313" key="2">
    <source>
        <dbReference type="EMBL" id="VWO98909.1"/>
    </source>
</evidence>
<dbReference type="AlphaFoldDB" id="A0A5K1JZY5"/>
<dbReference type="Pfam" id="PF13424">
    <property type="entry name" value="TPR_12"/>
    <property type="match status" value="1"/>
</dbReference>